<dbReference type="RefSeq" id="XP_008025724.1">
    <property type="nucleotide sequence ID" value="XM_008027533.1"/>
</dbReference>
<dbReference type="EMBL" id="KB908592">
    <property type="protein sequence ID" value="EOA87274.1"/>
    <property type="molecule type" value="Genomic_DNA"/>
</dbReference>
<dbReference type="AlphaFoldDB" id="R0KD20"/>
<dbReference type="Pfam" id="PF25543">
    <property type="entry name" value="zf-CCCH_tandem"/>
    <property type="match status" value="1"/>
</dbReference>
<dbReference type="InterPro" id="IPR000571">
    <property type="entry name" value="Znf_CCCH"/>
</dbReference>
<keyword evidence="1" id="KW-0862">Zinc</keyword>
<gene>
    <name evidence="3" type="ORF">SETTUDRAFT_88168</name>
</gene>
<dbReference type="Pfam" id="PF25540">
    <property type="entry name" value="DUF7923"/>
    <property type="match status" value="1"/>
</dbReference>
<evidence type="ECO:0000256" key="1">
    <source>
        <dbReference type="PROSITE-ProRule" id="PRU00723"/>
    </source>
</evidence>
<dbReference type="HOGENOM" id="CLU_031811_0_1_1"/>
<dbReference type="InterPro" id="IPR057683">
    <property type="entry name" value="DUF7923"/>
</dbReference>
<keyword evidence="1" id="KW-0863">Zinc-finger</keyword>
<dbReference type="InterPro" id="IPR057654">
    <property type="entry name" value="Znf-CCCH_tandem"/>
</dbReference>
<evidence type="ECO:0000313" key="4">
    <source>
        <dbReference type="Proteomes" id="UP000016935"/>
    </source>
</evidence>
<dbReference type="PANTHER" id="PTHR37543:SF1">
    <property type="entry name" value="CCCH ZINC FINGER DNA BINDING PROTEIN (AFU_ORTHOLOGUE AFUA_5G12760)"/>
    <property type="match status" value="1"/>
</dbReference>
<keyword evidence="4" id="KW-1185">Reference proteome</keyword>
<accession>R0KD20</accession>
<dbReference type="STRING" id="671987.R0KD20"/>
<feature type="domain" description="C3H1-type" evidence="2">
    <location>
        <begin position="433"/>
        <end position="461"/>
    </location>
</feature>
<dbReference type="PANTHER" id="PTHR37543">
    <property type="entry name" value="CCCH ZINC FINGER DNA BINDING PROTEIN (AFU_ORTHOLOGUE AFUA_5G12760)"/>
    <property type="match status" value="1"/>
</dbReference>
<evidence type="ECO:0000313" key="3">
    <source>
        <dbReference type="EMBL" id="EOA87274.1"/>
    </source>
</evidence>
<dbReference type="Proteomes" id="UP000016935">
    <property type="component" value="Unassembled WGS sequence"/>
</dbReference>
<evidence type="ECO:0000259" key="2">
    <source>
        <dbReference type="PROSITE" id="PS50103"/>
    </source>
</evidence>
<dbReference type="eggNOG" id="ENOG502S3N6">
    <property type="taxonomic scope" value="Eukaryota"/>
</dbReference>
<sequence length="538" mass="60007">MAPSLNGPGRLDSTPAPAVSLDGDLAEISKRFEQINRLDEEKSKFMAELIAQYGYVRKQNQAMLSQRSRELEWVLQWQSDKQHYEKCMRNMQRAITDNSFVVVLIDGDGMIFRDEFLREGEVGGRRAASKLHAAIQNYVQDHNEHNSHDISNGSRIVCRIYANVGGLADVLVRTGVIPDSKHFMNFVRGFTRGKTLFDFVDVGAGKDRADEKIIESFKLYSQDYHCRRLLFGCSHDNGYARLLEECSDRDELLDKVVLLEGVPFEKELVSLPYKTKRFPDIFRDSKLIAWLANKTFNALSPSFVPTGISGFDIKESANFVVSTGLPSRFPAPASPRPLSTSSLLDSPLASSAALNHIARTPSTSSLASDGLITRKPTVEPMNYAAKAAAPPPSASPSPVYKASHRDEVIARNRAGQRVDPPCKSYDKTEVDRIKKLKLCNVHFLRKECPYGEHCTHSHAYSPTESEIATLRLVARMAPCVYGSGCQDIKCIYGHRCAAPPHKTNHVKGTKSCIFGDSCKFSEELHDIDTHVVKTLVIR</sequence>
<dbReference type="GeneID" id="19405688"/>
<keyword evidence="1" id="KW-0479">Metal-binding</keyword>
<dbReference type="GO" id="GO:0008270">
    <property type="term" value="F:zinc ion binding"/>
    <property type="evidence" value="ECO:0007669"/>
    <property type="project" value="UniProtKB-KW"/>
</dbReference>
<organism evidence="3 4">
    <name type="scientific">Exserohilum turcicum (strain 28A)</name>
    <name type="common">Northern leaf blight fungus</name>
    <name type="synonym">Setosphaeria turcica</name>
    <dbReference type="NCBI Taxonomy" id="671987"/>
    <lineage>
        <taxon>Eukaryota</taxon>
        <taxon>Fungi</taxon>
        <taxon>Dikarya</taxon>
        <taxon>Ascomycota</taxon>
        <taxon>Pezizomycotina</taxon>
        <taxon>Dothideomycetes</taxon>
        <taxon>Pleosporomycetidae</taxon>
        <taxon>Pleosporales</taxon>
        <taxon>Pleosporineae</taxon>
        <taxon>Pleosporaceae</taxon>
        <taxon>Exserohilum</taxon>
    </lineage>
</organism>
<dbReference type="OrthoDB" id="3512845at2759"/>
<proteinExistence type="predicted"/>
<reference evidence="3 4" key="1">
    <citation type="journal article" date="2012" name="PLoS Pathog.">
        <title>Diverse lifestyles and strategies of plant pathogenesis encoded in the genomes of eighteen Dothideomycetes fungi.</title>
        <authorList>
            <person name="Ohm R.A."/>
            <person name="Feau N."/>
            <person name="Henrissat B."/>
            <person name="Schoch C.L."/>
            <person name="Horwitz B.A."/>
            <person name="Barry K.W."/>
            <person name="Condon B.J."/>
            <person name="Copeland A.C."/>
            <person name="Dhillon B."/>
            <person name="Glaser F."/>
            <person name="Hesse C.N."/>
            <person name="Kosti I."/>
            <person name="LaButti K."/>
            <person name="Lindquist E.A."/>
            <person name="Lucas S."/>
            <person name="Salamov A.A."/>
            <person name="Bradshaw R.E."/>
            <person name="Ciuffetti L."/>
            <person name="Hamelin R.C."/>
            <person name="Kema G.H.J."/>
            <person name="Lawrence C."/>
            <person name="Scott J.A."/>
            <person name="Spatafora J.W."/>
            <person name="Turgeon B.G."/>
            <person name="de Wit P.J.G.M."/>
            <person name="Zhong S."/>
            <person name="Goodwin S.B."/>
            <person name="Grigoriev I.V."/>
        </authorList>
    </citation>
    <scope>NUCLEOTIDE SEQUENCE [LARGE SCALE GENOMIC DNA]</scope>
    <source>
        <strain evidence="4">28A</strain>
    </source>
</reference>
<reference evidence="3 4" key="2">
    <citation type="journal article" date="2013" name="PLoS Genet.">
        <title>Comparative genome structure, secondary metabolite, and effector coding capacity across Cochliobolus pathogens.</title>
        <authorList>
            <person name="Condon B.J."/>
            <person name="Leng Y."/>
            <person name="Wu D."/>
            <person name="Bushley K.E."/>
            <person name="Ohm R.A."/>
            <person name="Otillar R."/>
            <person name="Martin J."/>
            <person name="Schackwitz W."/>
            <person name="Grimwood J."/>
            <person name="MohdZainudin N."/>
            <person name="Xue C."/>
            <person name="Wang R."/>
            <person name="Manning V.A."/>
            <person name="Dhillon B."/>
            <person name="Tu Z.J."/>
            <person name="Steffenson B.J."/>
            <person name="Salamov A."/>
            <person name="Sun H."/>
            <person name="Lowry S."/>
            <person name="LaButti K."/>
            <person name="Han J."/>
            <person name="Copeland A."/>
            <person name="Lindquist E."/>
            <person name="Barry K."/>
            <person name="Schmutz J."/>
            <person name="Baker S.E."/>
            <person name="Ciuffetti L.M."/>
            <person name="Grigoriev I.V."/>
            <person name="Zhong S."/>
            <person name="Turgeon B.G."/>
        </authorList>
    </citation>
    <scope>NUCLEOTIDE SEQUENCE [LARGE SCALE GENOMIC DNA]</scope>
    <source>
        <strain evidence="4">28A</strain>
    </source>
</reference>
<dbReference type="Gene3D" id="4.10.1000.10">
    <property type="entry name" value="Zinc finger, CCCH-type"/>
    <property type="match status" value="1"/>
</dbReference>
<name>R0KD20_EXST2</name>
<dbReference type="PROSITE" id="PS50103">
    <property type="entry name" value="ZF_C3H1"/>
    <property type="match status" value="1"/>
</dbReference>
<feature type="zinc finger region" description="C3H1-type" evidence="1">
    <location>
        <begin position="433"/>
        <end position="461"/>
    </location>
</feature>
<protein>
    <recommendedName>
        <fullName evidence="2">C3H1-type domain-containing protein</fullName>
    </recommendedName>
</protein>